<name>C5G6F6_UREUN</name>
<keyword evidence="10" id="KW-0066">ATP synthesis</keyword>
<feature type="transmembrane region" description="Helical" evidence="12">
    <location>
        <begin position="103"/>
        <end position="126"/>
    </location>
</feature>
<evidence type="ECO:0000256" key="4">
    <source>
        <dbReference type="ARBA" id="ARBA00022547"/>
    </source>
</evidence>
<dbReference type="PANTHER" id="PTHR11410:SF0">
    <property type="entry name" value="ATP SYNTHASE SUBUNIT A"/>
    <property type="match status" value="1"/>
</dbReference>
<protein>
    <recommendedName>
        <fullName evidence="11">ATP synthase subunit a</fullName>
    </recommendedName>
</protein>
<gene>
    <name evidence="13" type="primary">ATP6</name>
</gene>
<dbReference type="Pfam" id="PF00119">
    <property type="entry name" value="ATP-synt_A"/>
    <property type="match status" value="1"/>
</dbReference>
<dbReference type="PANTHER" id="PTHR11410">
    <property type="entry name" value="ATP SYNTHASE SUBUNIT A"/>
    <property type="match status" value="1"/>
</dbReference>
<evidence type="ECO:0000256" key="11">
    <source>
        <dbReference type="RuleBase" id="RU004450"/>
    </source>
</evidence>
<reference evidence="13" key="1">
    <citation type="journal article" date="2009" name="Mol. Phylogenet. Evol.">
        <title>Phylogenetic analyses of complete mitochondrial genome of Urechis unicinctus (Echiura) support that echiurans are derived annelids.</title>
        <authorList>
            <person name="Wu Z."/>
            <person name="Shen X."/>
            <person name="Sun M."/>
            <person name="Ren J."/>
            <person name="Wang Y."/>
            <person name="Huang Y."/>
            <person name="Liu B."/>
        </authorList>
    </citation>
    <scope>NUCLEOTIDE SEQUENCE</scope>
</reference>
<feature type="transmembrane region" description="Helical" evidence="12">
    <location>
        <begin position="165"/>
        <end position="184"/>
    </location>
</feature>
<feature type="transmembrane region" description="Helical" evidence="12">
    <location>
        <begin position="72"/>
        <end position="97"/>
    </location>
</feature>
<evidence type="ECO:0000256" key="3">
    <source>
        <dbReference type="ARBA" id="ARBA00022448"/>
    </source>
</evidence>
<dbReference type="RefSeq" id="YP_002929397.1">
    <property type="nucleotide sequence ID" value="NC_012768.1"/>
</dbReference>
<evidence type="ECO:0000256" key="5">
    <source>
        <dbReference type="ARBA" id="ARBA00022692"/>
    </source>
</evidence>
<dbReference type="NCBIfam" id="TIGR01131">
    <property type="entry name" value="ATP_synt_6_or_A"/>
    <property type="match status" value="1"/>
</dbReference>
<keyword evidence="3" id="KW-0813">Transport</keyword>
<dbReference type="PRINTS" id="PR00123">
    <property type="entry name" value="ATPASEA"/>
</dbReference>
<evidence type="ECO:0000256" key="7">
    <source>
        <dbReference type="ARBA" id="ARBA00022989"/>
    </source>
</evidence>
<accession>C5G6F6</accession>
<dbReference type="CTD" id="4508"/>
<dbReference type="InterPro" id="IPR035908">
    <property type="entry name" value="F0_ATP_A_sf"/>
</dbReference>
<dbReference type="InterPro" id="IPR045083">
    <property type="entry name" value="ATP_synth_F0_asu_bact/mt"/>
</dbReference>
<dbReference type="GO" id="GO:0046933">
    <property type="term" value="F:proton-transporting ATP synthase activity, rotational mechanism"/>
    <property type="evidence" value="ECO:0007669"/>
    <property type="project" value="TreeGrafter"/>
</dbReference>
<dbReference type="GO" id="GO:0045259">
    <property type="term" value="C:proton-transporting ATP synthase complex"/>
    <property type="evidence" value="ECO:0007669"/>
    <property type="project" value="UniProtKB-KW"/>
</dbReference>
<comment type="subcellular location">
    <subcellularLocation>
        <location evidence="1">Membrane</location>
        <topology evidence="1">Multi-pass membrane protein</topology>
    </subcellularLocation>
    <subcellularLocation>
        <location evidence="11">Mitochondrion inner membrane</location>
        <topology evidence="11">Multi-pass membrane protein</topology>
    </subcellularLocation>
</comment>
<evidence type="ECO:0000256" key="12">
    <source>
        <dbReference type="SAM" id="Phobius"/>
    </source>
</evidence>
<feature type="transmembrane region" description="Helical" evidence="12">
    <location>
        <begin position="204"/>
        <end position="226"/>
    </location>
</feature>
<dbReference type="SUPFAM" id="SSF81336">
    <property type="entry name" value="F1F0 ATP synthase subunit A"/>
    <property type="match status" value="1"/>
</dbReference>
<geneLocation type="mitochondrion" evidence="13"/>
<organism evidence="13">
    <name type="scientific">Urechis unicinctus</name>
    <name type="common">Fat innkeeper worm</name>
    <name type="synonym">Chinese penis fish</name>
    <dbReference type="NCBI Taxonomy" id="6432"/>
    <lineage>
        <taxon>Eukaryota</taxon>
        <taxon>Metazoa</taxon>
        <taxon>Spiralia</taxon>
        <taxon>Lophotrochozoa</taxon>
        <taxon>Annelida</taxon>
        <taxon>Polychaeta</taxon>
        <taxon>Echiura</taxon>
        <taxon>Xenopneusta</taxon>
        <taxon>Urechidae</taxon>
        <taxon>Urechis</taxon>
    </lineage>
</organism>
<dbReference type="CDD" id="cd00310">
    <property type="entry name" value="ATP-synt_Fo_a_6"/>
    <property type="match status" value="1"/>
</dbReference>
<dbReference type="Gene3D" id="1.20.120.220">
    <property type="entry name" value="ATP synthase, F0 complex, subunit A"/>
    <property type="match status" value="1"/>
</dbReference>
<keyword evidence="9 12" id="KW-0472">Membrane</keyword>
<evidence type="ECO:0000256" key="2">
    <source>
        <dbReference type="ARBA" id="ARBA00006810"/>
    </source>
</evidence>
<sequence length="247" mass="27553">MLPDIFSAFDPATSSLFQNLSSTAFWAFQLSILLVLQTSIWPTPIRQTSLMSYPIHIMHGQMSRTLGKNLKGMTTLVTALMTMIILTNLIGLLPYVFSTSSHLIFSVTIGLPLWLSLIMSGVTFNFKMFFAHFVPSSAPNALAPALVLIETLSCLMRPITLSFRLAANMSAGHIVLTLIGSYAMQAMFSSPSSTILLVFFQTLYIFFEWGICLIQAYIFCLLLSLYADEHPEEKWQAPKLAMPSFKK</sequence>
<keyword evidence="13" id="KW-0496">Mitochondrion</keyword>
<dbReference type="InterPro" id="IPR000568">
    <property type="entry name" value="ATP_synth_F0_asu"/>
</dbReference>
<evidence type="ECO:0000256" key="9">
    <source>
        <dbReference type="ARBA" id="ARBA00023136"/>
    </source>
</evidence>
<dbReference type="GO" id="GO:0005743">
    <property type="term" value="C:mitochondrial inner membrane"/>
    <property type="evidence" value="ECO:0007669"/>
    <property type="project" value="UniProtKB-SubCell"/>
</dbReference>
<dbReference type="PROSITE" id="PS00449">
    <property type="entry name" value="ATPASE_A"/>
    <property type="match status" value="1"/>
</dbReference>
<proteinExistence type="inferred from homology"/>
<dbReference type="GeneID" id="7944402"/>
<dbReference type="InterPro" id="IPR023011">
    <property type="entry name" value="ATP_synth_F0_asu_AS"/>
</dbReference>
<evidence type="ECO:0000256" key="1">
    <source>
        <dbReference type="ARBA" id="ARBA00004141"/>
    </source>
</evidence>
<keyword evidence="7 12" id="KW-1133">Transmembrane helix</keyword>
<keyword evidence="5 12" id="KW-0812">Transmembrane</keyword>
<dbReference type="EMBL" id="EF656365">
    <property type="protein sequence ID" value="ABR12813.1"/>
    <property type="molecule type" value="Genomic_DNA"/>
</dbReference>
<evidence type="ECO:0000256" key="6">
    <source>
        <dbReference type="ARBA" id="ARBA00022781"/>
    </source>
</evidence>
<comment type="similarity">
    <text evidence="2">Belongs to the ATPase A chain family.</text>
</comment>
<keyword evidence="6" id="KW-0375">Hydrogen ion transport</keyword>
<evidence type="ECO:0000256" key="8">
    <source>
        <dbReference type="ARBA" id="ARBA00023065"/>
    </source>
</evidence>
<keyword evidence="8" id="KW-0406">Ion transport</keyword>
<dbReference type="AlphaFoldDB" id="C5G6F6"/>
<evidence type="ECO:0000256" key="10">
    <source>
        <dbReference type="ARBA" id="ARBA00023310"/>
    </source>
</evidence>
<evidence type="ECO:0000313" key="13">
    <source>
        <dbReference type="EMBL" id="ABR12813.1"/>
    </source>
</evidence>
<keyword evidence="4" id="KW-0138">CF(0)</keyword>